<feature type="transmembrane region" description="Helical" evidence="1">
    <location>
        <begin position="21"/>
        <end position="47"/>
    </location>
</feature>
<sequence>FANNDQNEFSIMTLPKCWMNLRAVLIPLISKCVLSLTVIRICLIILLWNESCFRLLSSRYKQMNASLFNSIGLFPLTPLSTYLMLRWPCKVIGLLFNQCSHWFDARWNPFWKSVLVRWYMSWELVDFETLSTLRSSSSTFRMSNVAFVAALHLSWMCLLGISILELVIPVYFVSIATWLSLVSSSAFFTVENNFLHPLLKPLRFPLVWVIRQKNESSLERIFLPSPTRHSAGFTLILLRRRFASSIMVRSSRKST</sequence>
<protein>
    <submittedName>
        <fullName evidence="2">Uncharacterized protein</fullName>
    </submittedName>
</protein>
<gene>
    <name evidence="2" type="ORF">L9F63_023880</name>
</gene>
<keyword evidence="1" id="KW-0472">Membrane</keyword>
<dbReference type="EMBL" id="JASPKZ010008087">
    <property type="protein sequence ID" value="KAJ9580933.1"/>
    <property type="molecule type" value="Genomic_DNA"/>
</dbReference>
<feature type="non-terminal residue" evidence="2">
    <location>
        <position position="255"/>
    </location>
</feature>
<dbReference type="Proteomes" id="UP001233999">
    <property type="component" value="Unassembled WGS sequence"/>
</dbReference>
<accession>A0AAD8E8C4</accession>
<keyword evidence="1" id="KW-0812">Transmembrane</keyword>
<proteinExistence type="predicted"/>
<evidence type="ECO:0000313" key="2">
    <source>
        <dbReference type="EMBL" id="KAJ9580933.1"/>
    </source>
</evidence>
<keyword evidence="3" id="KW-1185">Reference proteome</keyword>
<evidence type="ECO:0000256" key="1">
    <source>
        <dbReference type="SAM" id="Phobius"/>
    </source>
</evidence>
<feature type="transmembrane region" description="Helical" evidence="1">
    <location>
        <begin position="144"/>
        <end position="164"/>
    </location>
</feature>
<comment type="caution">
    <text evidence="2">The sequence shown here is derived from an EMBL/GenBank/DDBJ whole genome shotgun (WGS) entry which is preliminary data.</text>
</comment>
<feature type="transmembrane region" description="Helical" evidence="1">
    <location>
        <begin position="170"/>
        <end position="190"/>
    </location>
</feature>
<reference evidence="2" key="1">
    <citation type="journal article" date="2023" name="IScience">
        <title>Live-bearing cockroach genome reveals convergent evolutionary mechanisms linked to viviparity in insects and beyond.</title>
        <authorList>
            <person name="Fouks B."/>
            <person name="Harrison M.C."/>
            <person name="Mikhailova A.A."/>
            <person name="Marchal E."/>
            <person name="English S."/>
            <person name="Carruthers M."/>
            <person name="Jennings E.C."/>
            <person name="Chiamaka E.L."/>
            <person name="Frigard R.A."/>
            <person name="Pippel M."/>
            <person name="Attardo G.M."/>
            <person name="Benoit J.B."/>
            <person name="Bornberg-Bauer E."/>
            <person name="Tobe S.S."/>
        </authorList>
    </citation>
    <scope>NUCLEOTIDE SEQUENCE</scope>
    <source>
        <strain evidence="2">Stay&amp;Tobe</strain>
    </source>
</reference>
<feature type="non-terminal residue" evidence="2">
    <location>
        <position position="1"/>
    </location>
</feature>
<organism evidence="2 3">
    <name type="scientific">Diploptera punctata</name>
    <name type="common">Pacific beetle cockroach</name>
    <dbReference type="NCBI Taxonomy" id="6984"/>
    <lineage>
        <taxon>Eukaryota</taxon>
        <taxon>Metazoa</taxon>
        <taxon>Ecdysozoa</taxon>
        <taxon>Arthropoda</taxon>
        <taxon>Hexapoda</taxon>
        <taxon>Insecta</taxon>
        <taxon>Pterygota</taxon>
        <taxon>Neoptera</taxon>
        <taxon>Polyneoptera</taxon>
        <taxon>Dictyoptera</taxon>
        <taxon>Blattodea</taxon>
        <taxon>Blaberoidea</taxon>
        <taxon>Blaberidae</taxon>
        <taxon>Diplopterinae</taxon>
        <taxon>Diploptera</taxon>
    </lineage>
</organism>
<evidence type="ECO:0000313" key="3">
    <source>
        <dbReference type="Proteomes" id="UP001233999"/>
    </source>
</evidence>
<name>A0AAD8E8C4_DIPPU</name>
<keyword evidence="1" id="KW-1133">Transmembrane helix</keyword>
<reference evidence="2" key="2">
    <citation type="submission" date="2023-05" db="EMBL/GenBank/DDBJ databases">
        <authorList>
            <person name="Fouks B."/>
        </authorList>
    </citation>
    <scope>NUCLEOTIDE SEQUENCE</scope>
    <source>
        <strain evidence="2">Stay&amp;Tobe</strain>
        <tissue evidence="2">Testes</tissue>
    </source>
</reference>
<feature type="transmembrane region" description="Helical" evidence="1">
    <location>
        <begin position="67"/>
        <end position="85"/>
    </location>
</feature>
<dbReference type="AlphaFoldDB" id="A0AAD8E8C4"/>